<evidence type="ECO:0000313" key="3">
    <source>
        <dbReference type="Proteomes" id="UP000471166"/>
    </source>
</evidence>
<dbReference type="Proteomes" id="UP000471166">
    <property type="component" value="Unassembled WGS sequence"/>
</dbReference>
<dbReference type="SUPFAM" id="SSF55008">
    <property type="entry name" value="HMA, heavy metal-associated domain"/>
    <property type="match status" value="1"/>
</dbReference>
<dbReference type="Pfam" id="PF00403">
    <property type="entry name" value="HMA"/>
    <property type="match status" value="1"/>
</dbReference>
<dbReference type="EMBL" id="JAAGVB010000016">
    <property type="protein sequence ID" value="NEW33312.1"/>
    <property type="molecule type" value="Genomic_DNA"/>
</dbReference>
<sequence length="61" mass="6326">MHCGSCALLIDDTLEDLPGVASTQTSMKKRLSTVDLDATVTTPDDVVAAITELGYTAVVDG</sequence>
<dbReference type="InterPro" id="IPR006121">
    <property type="entry name" value="HMA_dom"/>
</dbReference>
<feature type="domain" description="HMA" evidence="1">
    <location>
        <begin position="1"/>
        <end position="58"/>
    </location>
</feature>
<dbReference type="GO" id="GO:0046872">
    <property type="term" value="F:metal ion binding"/>
    <property type="evidence" value="ECO:0007669"/>
    <property type="project" value="InterPro"/>
</dbReference>
<name>A0A6P1CN10_9NOCA</name>
<evidence type="ECO:0000313" key="2">
    <source>
        <dbReference type="EMBL" id="NEW33312.1"/>
    </source>
</evidence>
<dbReference type="Gene3D" id="3.30.70.100">
    <property type="match status" value="1"/>
</dbReference>
<dbReference type="CDD" id="cd00371">
    <property type="entry name" value="HMA"/>
    <property type="match status" value="1"/>
</dbReference>
<dbReference type="PROSITE" id="PS50846">
    <property type="entry name" value="HMA_2"/>
    <property type="match status" value="1"/>
</dbReference>
<reference evidence="2 3" key="1">
    <citation type="submission" date="2020-01" db="EMBL/GenBank/DDBJ databases">
        <title>Genetics and antimicrobial susceptibilities of Nocardia species isolated from the soil; a comparison with species isolated from humans.</title>
        <authorList>
            <person name="Carrasco G."/>
            <person name="Monzon S."/>
            <person name="Sansegundo M."/>
            <person name="Garcia E."/>
            <person name="Garrido N."/>
            <person name="Medina M.J."/>
            <person name="Villalon P."/>
            <person name="Ramirez-Arocha A.C."/>
            <person name="Jimenez P."/>
            <person name="Cuesta I."/>
            <person name="Valdezate S."/>
        </authorList>
    </citation>
    <scope>NUCLEOTIDE SEQUENCE [LARGE SCALE GENOMIC DNA]</scope>
    <source>
        <strain evidence="2 3">CNM20110626</strain>
    </source>
</reference>
<proteinExistence type="predicted"/>
<evidence type="ECO:0000259" key="1">
    <source>
        <dbReference type="PROSITE" id="PS50846"/>
    </source>
</evidence>
<organism evidence="2 3">
    <name type="scientific">Nocardia cyriacigeorgica</name>
    <dbReference type="NCBI Taxonomy" id="135487"/>
    <lineage>
        <taxon>Bacteria</taxon>
        <taxon>Bacillati</taxon>
        <taxon>Actinomycetota</taxon>
        <taxon>Actinomycetes</taxon>
        <taxon>Mycobacteriales</taxon>
        <taxon>Nocardiaceae</taxon>
        <taxon>Nocardia</taxon>
    </lineage>
</organism>
<dbReference type="InterPro" id="IPR036163">
    <property type="entry name" value="HMA_dom_sf"/>
</dbReference>
<accession>A0A6P1CN10</accession>
<comment type="caution">
    <text evidence="2">The sequence shown here is derived from an EMBL/GenBank/DDBJ whole genome shotgun (WGS) entry which is preliminary data.</text>
</comment>
<dbReference type="AlphaFoldDB" id="A0A6P1CN10"/>
<gene>
    <name evidence="2" type="ORF">GV791_12180</name>
</gene>
<protein>
    <submittedName>
        <fullName evidence="2">Heavy-metal-associated domain-containing protein</fullName>
    </submittedName>
</protein>